<accession>A0A3G9JR68</accession>
<dbReference type="InterPro" id="IPR026466">
    <property type="entry name" value="Fim_isopep_form_D2_dom"/>
</dbReference>
<dbReference type="NCBIfam" id="TIGR04226">
    <property type="entry name" value="RrgB_K2N_iso_D2"/>
    <property type="match status" value="1"/>
</dbReference>
<proteinExistence type="predicted"/>
<evidence type="ECO:0000259" key="3">
    <source>
        <dbReference type="Pfam" id="PF17802"/>
    </source>
</evidence>
<feature type="chain" id="PRO_5039452968" evidence="2">
    <location>
        <begin position="22"/>
        <end position="579"/>
    </location>
</feature>
<evidence type="ECO:0000313" key="5">
    <source>
        <dbReference type="Proteomes" id="UP000268059"/>
    </source>
</evidence>
<dbReference type="OrthoDB" id="2199792at2"/>
<evidence type="ECO:0000256" key="1">
    <source>
        <dbReference type="SAM" id="Phobius"/>
    </source>
</evidence>
<reference evidence="4 5" key="1">
    <citation type="submission" date="2018-11" db="EMBL/GenBank/DDBJ databases">
        <title>Novel Erysipelotrichaceae bacterium isolated from small intestine of a swine.</title>
        <authorList>
            <person name="Kim J.S."/>
            <person name="Choe H."/>
            <person name="Lee Y.R."/>
            <person name="Kim K.M."/>
            <person name="Park D.S."/>
        </authorList>
    </citation>
    <scope>NUCLEOTIDE SEQUENCE [LARGE SCALE GENOMIC DNA]</scope>
    <source>
        <strain evidence="4 5">SG0102</strain>
    </source>
</reference>
<dbReference type="Gene3D" id="2.60.40.10">
    <property type="entry name" value="Immunoglobulins"/>
    <property type="match status" value="1"/>
</dbReference>
<dbReference type="KEGG" id="ebm:SG0102_04730"/>
<dbReference type="Pfam" id="PF17802">
    <property type="entry name" value="SpaA"/>
    <property type="match status" value="1"/>
</dbReference>
<dbReference type="RefSeq" id="WP_125118478.1">
    <property type="nucleotide sequence ID" value="NZ_AP019309.1"/>
</dbReference>
<dbReference type="InParanoid" id="A0A3G9JR68"/>
<evidence type="ECO:0000313" key="4">
    <source>
        <dbReference type="EMBL" id="BBH25539.1"/>
    </source>
</evidence>
<protein>
    <submittedName>
        <fullName evidence="4">Cell surface protein</fullName>
    </submittedName>
</protein>
<feature type="signal peptide" evidence="2">
    <location>
        <begin position="1"/>
        <end position="21"/>
    </location>
</feature>
<keyword evidence="1" id="KW-0472">Membrane</keyword>
<dbReference type="Proteomes" id="UP000268059">
    <property type="component" value="Chromosome"/>
</dbReference>
<name>A0A3G9JR68_9FIRM</name>
<dbReference type="Gene3D" id="2.60.40.740">
    <property type="match status" value="1"/>
</dbReference>
<feature type="transmembrane region" description="Helical" evidence="1">
    <location>
        <begin position="553"/>
        <end position="571"/>
    </location>
</feature>
<sequence>MKHFKKFFSYLVALTMVLSLAAFTGVKVHAENAAEATTYTLTLKGTAKDHTYEAYQVFKGDLSGDTLSNIQWGTGIDSTKKDKLISALKGDNTLKDKFGSVTDAASVAEALEGVASNSAEMDAFAQVVGQYLSTTSTSKSSTVNDNKTEITGLAAGYYLVKDKDGSLDGKSDAYTKFIVQVVGNAESDIKSGVPTVEKKVKDTNDSTGETSNWQDSADADFNDNVKYKITGTMPSNIGSYTSYQYIFTDTMSKGLTYKASDSDNNVKNYEIYFYANKDDAAKDAKVKGVNITDSFKDNGEGESVTNSSDAKYNGGKKFTWTCSDLKSINSLKDEKGNSKLTENSAIVVYYEAKLNEGAAIGAAGNPNKVDLTYSNNPNKGGEGETGKTPEDKNIVFTYKLDVNKYKDNKNDVNNKTDEAEFKLYKEIKGTNDKPDSVNEVTLTKANKVYSAVRLDDGVYILQETKAPDGYNKMDGSVKFGSTTYENAKEFTISAKHDTTSDDPKLTELTGGNVKSGEATFTFTPDTSAGLLTADVVDKKGSILPSTGGMGTTLLYVAGGILVACAAAYVVMSRKHSTNK</sequence>
<organism evidence="4 5">
    <name type="scientific">Intestinibaculum porci</name>
    <dbReference type="NCBI Taxonomy" id="2487118"/>
    <lineage>
        <taxon>Bacteria</taxon>
        <taxon>Bacillati</taxon>
        <taxon>Bacillota</taxon>
        <taxon>Erysipelotrichia</taxon>
        <taxon>Erysipelotrichales</taxon>
        <taxon>Erysipelotrichaceae</taxon>
        <taxon>Intestinibaculum</taxon>
    </lineage>
</organism>
<dbReference type="InterPro" id="IPR013783">
    <property type="entry name" value="Ig-like_fold"/>
</dbReference>
<dbReference type="InterPro" id="IPR041033">
    <property type="entry name" value="SpaA_PFL_dom_1"/>
</dbReference>
<dbReference type="AlphaFoldDB" id="A0A3G9JR68"/>
<feature type="domain" description="SpaA-like prealbumin fold" evidence="3">
    <location>
        <begin position="408"/>
        <end position="479"/>
    </location>
</feature>
<keyword evidence="5" id="KW-1185">Reference proteome</keyword>
<dbReference type="EMBL" id="AP019309">
    <property type="protein sequence ID" value="BBH25539.1"/>
    <property type="molecule type" value="Genomic_DNA"/>
</dbReference>
<keyword evidence="1" id="KW-1133">Transmembrane helix</keyword>
<evidence type="ECO:0000256" key="2">
    <source>
        <dbReference type="SAM" id="SignalP"/>
    </source>
</evidence>
<dbReference type="NCBIfam" id="TIGR01167">
    <property type="entry name" value="LPXTG_anchor"/>
    <property type="match status" value="1"/>
</dbReference>
<gene>
    <name evidence="4" type="primary">fimA</name>
    <name evidence="4" type="ORF">SG0102_04730</name>
</gene>
<keyword evidence="1" id="KW-0812">Transmembrane</keyword>
<keyword evidence="2" id="KW-0732">Signal</keyword>